<dbReference type="SUPFAM" id="SSF55729">
    <property type="entry name" value="Acyl-CoA N-acyltransferases (Nat)"/>
    <property type="match status" value="1"/>
</dbReference>
<evidence type="ECO:0000313" key="2">
    <source>
        <dbReference type="Proteomes" id="UP000244384"/>
    </source>
</evidence>
<dbReference type="Gene3D" id="3.40.630.30">
    <property type="match status" value="1"/>
</dbReference>
<evidence type="ECO:0000313" key="1">
    <source>
        <dbReference type="EMBL" id="AWB93887.1"/>
    </source>
</evidence>
<dbReference type="AlphaFoldDB" id="A0A2S0WRE3"/>
<dbReference type="RefSeq" id="WP_108580599.1">
    <property type="nucleotide sequence ID" value="NZ_CP026952.1"/>
</dbReference>
<accession>A0A5F2EVJ3</accession>
<name>A0A2S0WRE3_9ACTN</name>
<dbReference type="PANTHER" id="PTHR43792">
    <property type="entry name" value="GNAT FAMILY, PUTATIVE (AFU_ORTHOLOGUE AFUA_3G00765)-RELATED-RELATED"/>
    <property type="match status" value="1"/>
</dbReference>
<dbReference type="Proteomes" id="UP000244384">
    <property type="component" value="Chromosome"/>
</dbReference>
<proteinExistence type="predicted"/>
<accession>A0A2S0WRE3</accession>
<keyword evidence="2" id="KW-1185">Reference proteome</keyword>
<dbReference type="Pfam" id="PF13302">
    <property type="entry name" value="Acetyltransf_3"/>
    <property type="match status" value="1"/>
</dbReference>
<dbReference type="PANTHER" id="PTHR43792:SF1">
    <property type="entry name" value="N-ACETYLTRANSFERASE DOMAIN-CONTAINING PROTEIN"/>
    <property type="match status" value="1"/>
</dbReference>
<gene>
    <name evidence="1" type="ORF">C3E78_17635</name>
</gene>
<dbReference type="InterPro" id="IPR016181">
    <property type="entry name" value="Acyl_CoA_acyltransferase"/>
</dbReference>
<dbReference type="InterPro" id="IPR051531">
    <property type="entry name" value="N-acetyltransferase"/>
</dbReference>
<dbReference type="GO" id="GO:0016747">
    <property type="term" value="F:acyltransferase activity, transferring groups other than amino-acyl groups"/>
    <property type="evidence" value="ECO:0007669"/>
    <property type="project" value="InterPro"/>
</dbReference>
<keyword evidence="1" id="KW-0808">Transferase</keyword>
<sequence>MTSPLDAVDWPVVTDRLVLRRFEAADVPAIFAYRSSPAVAEWITSTSRDVESLAERFGDGPTAVVVELDGRVIGDLMVRVKDAYGQSEVIRAAAATEAELGWTFDPAHHGRGLATEAMGALVTICFDDLGLRRVVAACFAENEPSWRLMERLGMRREAHHVRDSLHRDRGWLDEYVYALLADEWRG</sequence>
<dbReference type="InterPro" id="IPR000182">
    <property type="entry name" value="GNAT_dom"/>
</dbReference>
<dbReference type="PROSITE" id="PS51186">
    <property type="entry name" value="GNAT"/>
    <property type="match status" value="1"/>
</dbReference>
<organism evidence="1 2">
    <name type="scientific">Aeromicrobium chenweiae</name>
    <dbReference type="NCBI Taxonomy" id="2079793"/>
    <lineage>
        <taxon>Bacteria</taxon>
        <taxon>Bacillati</taxon>
        <taxon>Actinomycetota</taxon>
        <taxon>Actinomycetes</taxon>
        <taxon>Propionibacteriales</taxon>
        <taxon>Nocardioidaceae</taxon>
        <taxon>Aeromicrobium</taxon>
    </lineage>
</organism>
<dbReference type="KEGG" id="aez:C3E78_17635"/>
<reference evidence="2" key="1">
    <citation type="submission" date="2018-01" db="EMBL/GenBank/DDBJ databases">
        <authorList>
            <person name="Li J."/>
        </authorList>
    </citation>
    <scope>NUCLEOTIDE SEQUENCE [LARGE SCALE GENOMIC DNA]</scope>
    <source>
        <strain evidence="2">592</strain>
    </source>
</reference>
<dbReference type="OrthoDB" id="9132139at2"/>
<protein>
    <submittedName>
        <fullName evidence="1">N-acetyltransferase</fullName>
    </submittedName>
</protein>
<dbReference type="EMBL" id="CP026952">
    <property type="protein sequence ID" value="AWB93887.1"/>
    <property type="molecule type" value="Genomic_DNA"/>
</dbReference>